<evidence type="ECO:0000313" key="2">
    <source>
        <dbReference type="Proteomes" id="UP000664344"/>
    </source>
</evidence>
<gene>
    <name evidence="1" type="ORF">JYP53_03835</name>
</gene>
<sequence length="225" mass="26295">MDISDAKKKMDGIAGKFASIIQSSNYYIGGDTISWSPYRPGIDKYLAYAREYERLLNDRQFSFLLIDDSFIQFYYKWDEKGLEKARLAYYPKPLKVVENKEELLDFLEENETDALMEFYFGAVDWMESGVDIVNTSHVRLDFDRDVEAHSSCHLQLGAINDLRIASSDLINPVIFWHWILRQVMREEYSPMLASNIVEKFLKYEFSRSVLKFSHGDEISLIQSCT</sequence>
<dbReference type="Proteomes" id="UP000664344">
    <property type="component" value="Unassembled WGS sequence"/>
</dbReference>
<accession>A0ABS3BBW6</accession>
<organism evidence="1 2">
    <name type="scientific">Marinobacter daepoensis</name>
    <dbReference type="NCBI Taxonomy" id="262077"/>
    <lineage>
        <taxon>Bacteria</taxon>
        <taxon>Pseudomonadati</taxon>
        <taxon>Pseudomonadota</taxon>
        <taxon>Gammaproteobacteria</taxon>
        <taxon>Pseudomonadales</taxon>
        <taxon>Marinobacteraceae</taxon>
        <taxon>Marinobacter</taxon>
    </lineage>
</organism>
<protein>
    <submittedName>
        <fullName evidence="1">DUF2290 domain-containing protein</fullName>
    </submittedName>
</protein>
<name>A0ABS3BBW6_9GAMM</name>
<reference evidence="1 2" key="1">
    <citation type="submission" date="2021-02" db="EMBL/GenBank/DDBJ databases">
        <title>PHA producing bacteria isolated from coastal sediment in Guangdong, Shenzhen.</title>
        <authorList>
            <person name="Zheng W."/>
            <person name="Yu S."/>
            <person name="Huang Y."/>
        </authorList>
    </citation>
    <scope>NUCLEOTIDE SEQUENCE [LARGE SCALE GENOMIC DNA]</scope>
    <source>
        <strain evidence="1 2">TN21-5</strain>
    </source>
</reference>
<dbReference type="InterPro" id="IPR018742">
    <property type="entry name" value="DUF2290"/>
</dbReference>
<dbReference type="EMBL" id="JAFKDB010000008">
    <property type="protein sequence ID" value="MBN7769033.1"/>
    <property type="molecule type" value="Genomic_DNA"/>
</dbReference>
<dbReference type="RefSeq" id="WP_206556756.1">
    <property type="nucleotide sequence ID" value="NZ_JAFKDB010000008.1"/>
</dbReference>
<keyword evidence="2" id="KW-1185">Reference proteome</keyword>
<dbReference type="Pfam" id="PF10053">
    <property type="entry name" value="DUF2290"/>
    <property type="match status" value="1"/>
</dbReference>
<comment type="caution">
    <text evidence="1">The sequence shown here is derived from an EMBL/GenBank/DDBJ whole genome shotgun (WGS) entry which is preliminary data.</text>
</comment>
<evidence type="ECO:0000313" key="1">
    <source>
        <dbReference type="EMBL" id="MBN7769033.1"/>
    </source>
</evidence>
<proteinExistence type="predicted"/>